<organism evidence="7 8">
    <name type="scientific">Kalanchoe fedtschenkoi</name>
    <name type="common">Lavender scallops</name>
    <name type="synonym">South American air plant</name>
    <dbReference type="NCBI Taxonomy" id="63787"/>
    <lineage>
        <taxon>Eukaryota</taxon>
        <taxon>Viridiplantae</taxon>
        <taxon>Streptophyta</taxon>
        <taxon>Embryophyta</taxon>
        <taxon>Tracheophyta</taxon>
        <taxon>Spermatophyta</taxon>
        <taxon>Magnoliopsida</taxon>
        <taxon>eudicotyledons</taxon>
        <taxon>Gunneridae</taxon>
        <taxon>Pentapetalae</taxon>
        <taxon>Saxifragales</taxon>
        <taxon>Crassulaceae</taxon>
        <taxon>Kalanchoe</taxon>
    </lineage>
</organism>
<keyword evidence="3 6" id="KW-0732">Signal</keyword>
<evidence type="ECO:0000313" key="7">
    <source>
        <dbReference type="EnsemblPlants" id="Kaladp0099s0130.1.v1.1"/>
    </source>
</evidence>
<dbReference type="InterPro" id="IPR053213">
    <property type="entry name" value="RLP29"/>
</dbReference>
<dbReference type="EnsemblPlants" id="Kaladp0099s0130.1.v1.1">
    <property type="protein sequence ID" value="Kaladp0099s0130.1.v1.1"/>
    <property type="gene ID" value="Kaladp0099s0130.v1.1"/>
</dbReference>
<dbReference type="OMA" id="ECPANVI"/>
<reference evidence="7" key="1">
    <citation type="submission" date="2021-01" db="UniProtKB">
        <authorList>
            <consortium name="EnsemblPlants"/>
        </authorList>
    </citation>
    <scope>IDENTIFICATION</scope>
</reference>
<dbReference type="InterPro" id="IPR032675">
    <property type="entry name" value="LRR_dom_sf"/>
</dbReference>
<evidence type="ECO:0000256" key="5">
    <source>
        <dbReference type="ARBA" id="ARBA00023136"/>
    </source>
</evidence>
<feature type="signal peptide" evidence="6">
    <location>
        <begin position="1"/>
        <end position="25"/>
    </location>
</feature>
<proteinExistence type="predicted"/>
<evidence type="ECO:0000256" key="1">
    <source>
        <dbReference type="ARBA" id="ARBA00004370"/>
    </source>
</evidence>
<evidence type="ECO:0008006" key="9">
    <source>
        <dbReference type="Google" id="ProtNLM"/>
    </source>
</evidence>
<dbReference type="Proteomes" id="UP000594263">
    <property type="component" value="Unplaced"/>
</dbReference>
<dbReference type="SUPFAM" id="SSF52058">
    <property type="entry name" value="L domain-like"/>
    <property type="match status" value="1"/>
</dbReference>
<evidence type="ECO:0000256" key="6">
    <source>
        <dbReference type="SAM" id="SignalP"/>
    </source>
</evidence>
<keyword evidence="2" id="KW-0433">Leucine-rich repeat</keyword>
<accession>A0A7N0V610</accession>
<comment type="subcellular location">
    <subcellularLocation>
        <location evidence="1">Membrane</location>
    </subcellularLocation>
</comment>
<dbReference type="PANTHER" id="PTHR48009">
    <property type="entry name" value="LEUCINE-RICH REPEAT (LRR) FAMILY PROTEIN"/>
    <property type="match status" value="1"/>
</dbReference>
<name>A0A7N0V610_KALFE</name>
<dbReference type="Pfam" id="PF00560">
    <property type="entry name" value="LRR_1"/>
    <property type="match status" value="3"/>
</dbReference>
<dbReference type="GO" id="GO:0016020">
    <property type="term" value="C:membrane"/>
    <property type="evidence" value="ECO:0007669"/>
    <property type="project" value="UniProtKB-SubCell"/>
</dbReference>
<dbReference type="InterPro" id="IPR001611">
    <property type="entry name" value="Leu-rich_rpt"/>
</dbReference>
<evidence type="ECO:0000256" key="4">
    <source>
        <dbReference type="ARBA" id="ARBA00022737"/>
    </source>
</evidence>
<dbReference type="Pfam" id="PF13855">
    <property type="entry name" value="LRR_8"/>
    <property type="match status" value="1"/>
</dbReference>
<dbReference type="Gene3D" id="3.80.10.10">
    <property type="entry name" value="Ribonuclease Inhibitor"/>
    <property type="match status" value="1"/>
</dbReference>
<dbReference type="FunFam" id="3.80.10.10:FF:000400">
    <property type="entry name" value="Nuclear pore complex protein NUP107"/>
    <property type="match status" value="1"/>
</dbReference>
<dbReference type="Gramene" id="Kaladp0099s0130.1.v1.1">
    <property type="protein sequence ID" value="Kaladp0099s0130.1.v1.1"/>
    <property type="gene ID" value="Kaladp0099s0130.v1.1"/>
</dbReference>
<protein>
    <recommendedName>
        <fullName evidence="9">Leucine-rich repeat-containing N-terminal plant-type domain-containing protein</fullName>
    </recommendedName>
</protein>
<evidence type="ECO:0000256" key="3">
    <source>
        <dbReference type="ARBA" id="ARBA00022729"/>
    </source>
</evidence>
<keyword evidence="5" id="KW-0472">Membrane</keyword>
<keyword evidence="4" id="KW-0677">Repeat</keyword>
<dbReference type="AlphaFoldDB" id="A0A7N0V610"/>
<evidence type="ECO:0000256" key="2">
    <source>
        <dbReference type="ARBA" id="ARBA00022614"/>
    </source>
</evidence>
<evidence type="ECO:0000313" key="8">
    <source>
        <dbReference type="Proteomes" id="UP000594263"/>
    </source>
</evidence>
<sequence length="302" mass="33454">MARQLFCSNPAYFLLPILLFSSAHALTDDVDIEVLRSLKDRIDPNSIPPLSFLETWNFQVDPCESGGGNFLGVLCTQREENVSSRVTEIDLDGVGYDGFLTQQIGNLTELTVLSLGNNLFRGPIPDSVSKLEKLTILATPGNYFTGTFPEQFGKLKPLQVLDFSHNRLSGPIPPTISEFRSLTILRLSGNAFTGNIPNLHGLWKLSTLDLSSNMLYGPLPRLPVNLKELVLSHNTLSGHIAPIQNLVKLDTLDLSDNRFSGAIQQGILALPKSMVRSWRLHGRACTWTVTIWWATCRHSSPM</sequence>
<keyword evidence="8" id="KW-1185">Reference proteome</keyword>
<dbReference type="PANTHER" id="PTHR48009:SF7">
    <property type="entry name" value="LEUCINE-RICH REPEAT (LRR) FAMILY PROTEIN"/>
    <property type="match status" value="1"/>
</dbReference>
<dbReference type="PRINTS" id="PR00019">
    <property type="entry name" value="LEURICHRPT"/>
</dbReference>
<feature type="chain" id="PRO_5029827009" description="Leucine-rich repeat-containing N-terminal plant-type domain-containing protein" evidence="6">
    <location>
        <begin position="26"/>
        <end position="302"/>
    </location>
</feature>
<dbReference type="PROSITE" id="PS51450">
    <property type="entry name" value="LRR"/>
    <property type="match status" value="1"/>
</dbReference>